<dbReference type="InterPro" id="IPR018957">
    <property type="entry name" value="Znf_C3HC4_RING-type"/>
</dbReference>
<feature type="region of interest" description="Disordered" evidence="10">
    <location>
        <begin position="1"/>
        <end position="23"/>
    </location>
</feature>
<evidence type="ECO:0000256" key="9">
    <source>
        <dbReference type="PROSITE-ProRule" id="PRU00175"/>
    </source>
</evidence>
<keyword evidence="4" id="KW-0479">Metal-binding</keyword>
<dbReference type="InterPro" id="IPR001841">
    <property type="entry name" value="Znf_RING"/>
</dbReference>
<dbReference type="Gene3D" id="1.20.120.1750">
    <property type="match status" value="1"/>
</dbReference>
<dbReference type="SMART" id="SM00647">
    <property type="entry name" value="IBR"/>
    <property type="match status" value="2"/>
</dbReference>
<feature type="domain" description="RING-type" evidence="12">
    <location>
        <begin position="113"/>
        <end position="328"/>
    </location>
</feature>
<dbReference type="Pfam" id="PF22191">
    <property type="entry name" value="IBR_1"/>
    <property type="match status" value="1"/>
</dbReference>
<keyword evidence="7" id="KW-0833">Ubl conjugation pathway</keyword>
<dbReference type="SUPFAM" id="SSF57850">
    <property type="entry name" value="RING/U-box"/>
    <property type="match status" value="2"/>
</dbReference>
<dbReference type="PROSITE" id="PS50089">
    <property type="entry name" value="ZF_RING_2"/>
    <property type="match status" value="1"/>
</dbReference>
<feature type="compositionally biased region" description="Basic and acidic residues" evidence="10">
    <location>
        <begin position="10"/>
        <end position="19"/>
    </location>
</feature>
<evidence type="ECO:0000256" key="7">
    <source>
        <dbReference type="ARBA" id="ARBA00022786"/>
    </source>
</evidence>
<dbReference type="Pfam" id="PF21235">
    <property type="entry name" value="UBA_ARI1"/>
    <property type="match status" value="1"/>
</dbReference>
<dbReference type="AlphaFoldDB" id="A0A0C9UDD6"/>
<dbReference type="GO" id="GO:0016567">
    <property type="term" value="P:protein ubiquitination"/>
    <property type="evidence" value="ECO:0007669"/>
    <property type="project" value="InterPro"/>
</dbReference>
<keyword evidence="5" id="KW-0677">Repeat</keyword>
<gene>
    <name evidence="13" type="ORF">M422DRAFT_39761</name>
</gene>
<feature type="non-terminal residue" evidence="13">
    <location>
        <position position="1"/>
    </location>
</feature>
<dbReference type="Proteomes" id="UP000054279">
    <property type="component" value="Unassembled WGS sequence"/>
</dbReference>
<keyword evidence="3" id="KW-0808">Transferase</keyword>
<dbReference type="HOGENOM" id="CLU_009823_4_1_1"/>
<evidence type="ECO:0000259" key="11">
    <source>
        <dbReference type="PROSITE" id="PS50089"/>
    </source>
</evidence>
<evidence type="ECO:0000256" key="2">
    <source>
        <dbReference type="ARBA" id="ARBA00012251"/>
    </source>
</evidence>
<feature type="non-terminal residue" evidence="13">
    <location>
        <position position="415"/>
    </location>
</feature>
<sequence length="415" mass="46917">FGSEDEDVEPVDKGKKKSEGATACQSYTPAQLEAETAKEIREVCAILGLQNPIASILLRHFRWNKERLIDAYMESPEQVLTSSGEPSPVASPNSPTPNTPRPSKRARLTPEEVVFMCPICCDDIKEETGLFKERCGHTFCTSCWKDYVIGKVKEEGQCDFTCMQDGCKTVVEERTVKELVDEPVLKRYQFLILESLIKSRSSLRFCPFPGCEQVVCCHNATPSSILVQVPTVACSDAHTFCFGCGLDADHRPVICALAKLWLKDAKDDSGSSSWIKANTKICPNCQNATEKNGGCNRIHCRSCDFQWCWMCEKNWNVHGYNGTCNAYNEKSASETKDAQAMAAEKLEKWLFYYDRYNNHDLSAKLDKELYERTEQKIKEVQEASGLSWIQARFMQDAVDELTRCRITLKWSYAMG</sequence>
<dbReference type="EC" id="2.3.2.31" evidence="2"/>
<accession>A0A0C9UDD6</accession>
<dbReference type="Pfam" id="PF00097">
    <property type="entry name" value="zf-C3HC4"/>
    <property type="match status" value="1"/>
</dbReference>
<reference evidence="13 14" key="1">
    <citation type="submission" date="2014-06" db="EMBL/GenBank/DDBJ databases">
        <title>Evolutionary Origins and Diversification of the Mycorrhizal Mutualists.</title>
        <authorList>
            <consortium name="DOE Joint Genome Institute"/>
            <consortium name="Mycorrhizal Genomics Consortium"/>
            <person name="Kohler A."/>
            <person name="Kuo A."/>
            <person name="Nagy L.G."/>
            <person name="Floudas D."/>
            <person name="Copeland A."/>
            <person name="Barry K.W."/>
            <person name="Cichocki N."/>
            <person name="Veneault-Fourrey C."/>
            <person name="LaButti K."/>
            <person name="Lindquist E.A."/>
            <person name="Lipzen A."/>
            <person name="Lundell T."/>
            <person name="Morin E."/>
            <person name="Murat C."/>
            <person name="Riley R."/>
            <person name="Ohm R."/>
            <person name="Sun H."/>
            <person name="Tunlid A."/>
            <person name="Henrissat B."/>
            <person name="Grigoriev I.V."/>
            <person name="Hibbett D.S."/>
            <person name="Martin F."/>
        </authorList>
    </citation>
    <scope>NUCLEOTIDE SEQUENCE [LARGE SCALE GENOMIC DNA]</scope>
    <source>
        <strain evidence="13 14">SS14</strain>
    </source>
</reference>
<dbReference type="Gene3D" id="3.30.40.10">
    <property type="entry name" value="Zinc/RING finger domain, C3HC4 (zinc finger)"/>
    <property type="match status" value="1"/>
</dbReference>
<proteinExistence type="predicted"/>
<evidence type="ECO:0000256" key="1">
    <source>
        <dbReference type="ARBA" id="ARBA00001798"/>
    </source>
</evidence>
<dbReference type="FunFam" id="3.30.40.10:FF:000019">
    <property type="entry name" value="RBR-type E3 ubiquitin transferase"/>
    <property type="match status" value="1"/>
</dbReference>
<organism evidence="13 14">
    <name type="scientific">Sphaerobolus stellatus (strain SS14)</name>
    <dbReference type="NCBI Taxonomy" id="990650"/>
    <lineage>
        <taxon>Eukaryota</taxon>
        <taxon>Fungi</taxon>
        <taxon>Dikarya</taxon>
        <taxon>Basidiomycota</taxon>
        <taxon>Agaricomycotina</taxon>
        <taxon>Agaricomycetes</taxon>
        <taxon>Phallomycetidae</taxon>
        <taxon>Geastrales</taxon>
        <taxon>Sphaerobolaceae</taxon>
        <taxon>Sphaerobolus</taxon>
    </lineage>
</organism>
<protein>
    <recommendedName>
        <fullName evidence="2">RBR-type E3 ubiquitin transferase</fullName>
        <ecNumber evidence="2">2.3.2.31</ecNumber>
    </recommendedName>
</protein>
<evidence type="ECO:0000256" key="3">
    <source>
        <dbReference type="ARBA" id="ARBA00022679"/>
    </source>
</evidence>
<feature type="region of interest" description="Disordered" evidence="10">
    <location>
        <begin position="79"/>
        <end position="105"/>
    </location>
</feature>
<dbReference type="GO" id="GO:0008270">
    <property type="term" value="F:zinc ion binding"/>
    <property type="evidence" value="ECO:0007669"/>
    <property type="project" value="UniProtKB-KW"/>
</dbReference>
<feature type="domain" description="RING-type" evidence="11">
    <location>
        <begin position="117"/>
        <end position="158"/>
    </location>
</feature>
<evidence type="ECO:0000259" key="12">
    <source>
        <dbReference type="PROSITE" id="PS51873"/>
    </source>
</evidence>
<dbReference type="EMBL" id="KN837788">
    <property type="protein sequence ID" value="KIJ23140.1"/>
    <property type="molecule type" value="Genomic_DNA"/>
</dbReference>
<name>A0A0C9UDD6_SPHS4</name>
<keyword evidence="14" id="KW-1185">Reference proteome</keyword>
<evidence type="ECO:0000256" key="10">
    <source>
        <dbReference type="SAM" id="MobiDB-lite"/>
    </source>
</evidence>
<evidence type="ECO:0000313" key="14">
    <source>
        <dbReference type="Proteomes" id="UP000054279"/>
    </source>
</evidence>
<dbReference type="OrthoDB" id="10009520at2759"/>
<dbReference type="PROSITE" id="PS51873">
    <property type="entry name" value="TRIAD"/>
    <property type="match status" value="1"/>
</dbReference>
<dbReference type="InterPro" id="IPR002867">
    <property type="entry name" value="IBR_dom"/>
</dbReference>
<dbReference type="Pfam" id="PF01485">
    <property type="entry name" value="IBR"/>
    <property type="match status" value="1"/>
</dbReference>
<comment type="catalytic activity">
    <reaction evidence="1">
        <text>[E2 ubiquitin-conjugating enzyme]-S-ubiquitinyl-L-cysteine + [acceptor protein]-L-lysine = [E2 ubiquitin-conjugating enzyme]-L-cysteine + [acceptor protein]-N(6)-ubiquitinyl-L-lysine.</text>
        <dbReference type="EC" id="2.3.2.31"/>
    </reaction>
</comment>
<dbReference type="InterPro" id="IPR048962">
    <property type="entry name" value="ARIH1-like_UBL"/>
</dbReference>
<dbReference type="GO" id="GO:0061630">
    <property type="term" value="F:ubiquitin protein ligase activity"/>
    <property type="evidence" value="ECO:0007669"/>
    <property type="project" value="UniProtKB-EC"/>
</dbReference>
<dbReference type="PANTHER" id="PTHR11685">
    <property type="entry name" value="RBR FAMILY RING FINGER AND IBR DOMAIN-CONTAINING"/>
    <property type="match status" value="1"/>
</dbReference>
<dbReference type="InterPro" id="IPR031127">
    <property type="entry name" value="E3_UB_ligase_RBR"/>
</dbReference>
<evidence type="ECO:0000256" key="6">
    <source>
        <dbReference type="ARBA" id="ARBA00022771"/>
    </source>
</evidence>
<keyword evidence="6 9" id="KW-0863">Zinc-finger</keyword>
<evidence type="ECO:0000313" key="13">
    <source>
        <dbReference type="EMBL" id="KIJ23140.1"/>
    </source>
</evidence>
<dbReference type="InterPro" id="IPR044066">
    <property type="entry name" value="TRIAD_supradom"/>
</dbReference>
<evidence type="ECO:0000256" key="4">
    <source>
        <dbReference type="ARBA" id="ARBA00022723"/>
    </source>
</evidence>
<evidence type="ECO:0000256" key="8">
    <source>
        <dbReference type="ARBA" id="ARBA00022833"/>
    </source>
</evidence>
<dbReference type="InterPro" id="IPR013083">
    <property type="entry name" value="Znf_RING/FYVE/PHD"/>
</dbReference>
<keyword evidence="8" id="KW-0862">Zinc</keyword>
<evidence type="ECO:0000256" key="5">
    <source>
        <dbReference type="ARBA" id="ARBA00022737"/>
    </source>
</evidence>